<keyword evidence="2" id="KW-1185">Reference proteome</keyword>
<evidence type="ECO:0000313" key="2">
    <source>
        <dbReference type="Proteomes" id="UP001417504"/>
    </source>
</evidence>
<gene>
    <name evidence="1" type="ORF">Sjap_020049</name>
</gene>
<sequence>MSITNGISAPHHTEQPLSNFDLLGGRSSVTVFYAYPKPHVGDFSSVLTKIISSLAETLNHYPCSLVVYLQTPQRGSRRFSTSMKAQR</sequence>
<organism evidence="1 2">
    <name type="scientific">Stephania japonica</name>
    <dbReference type="NCBI Taxonomy" id="461633"/>
    <lineage>
        <taxon>Eukaryota</taxon>
        <taxon>Viridiplantae</taxon>
        <taxon>Streptophyta</taxon>
        <taxon>Embryophyta</taxon>
        <taxon>Tracheophyta</taxon>
        <taxon>Spermatophyta</taxon>
        <taxon>Magnoliopsida</taxon>
        <taxon>Ranunculales</taxon>
        <taxon>Menispermaceae</taxon>
        <taxon>Menispermoideae</taxon>
        <taxon>Cissampelideae</taxon>
        <taxon>Stephania</taxon>
    </lineage>
</organism>
<name>A0AAP0I044_9MAGN</name>
<comment type="caution">
    <text evidence="1">The sequence shown here is derived from an EMBL/GenBank/DDBJ whole genome shotgun (WGS) entry which is preliminary data.</text>
</comment>
<evidence type="ECO:0000313" key="1">
    <source>
        <dbReference type="EMBL" id="KAK9102795.1"/>
    </source>
</evidence>
<dbReference type="Gene3D" id="3.30.559.10">
    <property type="entry name" value="Chloramphenicol acetyltransferase-like domain"/>
    <property type="match status" value="1"/>
</dbReference>
<proteinExistence type="predicted"/>
<accession>A0AAP0I044</accession>
<dbReference type="AlphaFoldDB" id="A0AAP0I044"/>
<dbReference type="EMBL" id="JBBNAE010000008">
    <property type="protein sequence ID" value="KAK9102795.1"/>
    <property type="molecule type" value="Genomic_DNA"/>
</dbReference>
<protein>
    <submittedName>
        <fullName evidence="1">Uncharacterized protein</fullName>
    </submittedName>
</protein>
<dbReference type="InterPro" id="IPR023213">
    <property type="entry name" value="CAT-like_dom_sf"/>
</dbReference>
<dbReference type="Proteomes" id="UP001417504">
    <property type="component" value="Unassembled WGS sequence"/>
</dbReference>
<reference evidence="1 2" key="1">
    <citation type="submission" date="2024-01" db="EMBL/GenBank/DDBJ databases">
        <title>Genome assemblies of Stephania.</title>
        <authorList>
            <person name="Yang L."/>
        </authorList>
    </citation>
    <scope>NUCLEOTIDE SEQUENCE [LARGE SCALE GENOMIC DNA]</scope>
    <source>
        <strain evidence="1">QJT</strain>
        <tissue evidence="1">Leaf</tissue>
    </source>
</reference>